<dbReference type="STRING" id="1797291.A2V47_00420"/>
<dbReference type="InterPro" id="IPR014710">
    <property type="entry name" value="RmlC-like_jellyroll"/>
</dbReference>
<comment type="caution">
    <text evidence="2">The sequence shown here is derived from an EMBL/GenBank/DDBJ whole genome shotgun (WGS) entry which is preliminary data.</text>
</comment>
<proteinExistence type="predicted"/>
<dbReference type="InterPro" id="IPR052535">
    <property type="entry name" value="Bacilysin_H2HPP_isomerase"/>
</dbReference>
<protein>
    <recommendedName>
        <fullName evidence="1">Cupin type-2 domain-containing protein</fullName>
    </recommendedName>
</protein>
<dbReference type="Pfam" id="PF07883">
    <property type="entry name" value="Cupin_2"/>
    <property type="match status" value="1"/>
</dbReference>
<dbReference type="PANTHER" id="PTHR40112:SF1">
    <property type="entry name" value="H2HPP ISOMERASE"/>
    <property type="match status" value="1"/>
</dbReference>
<reference evidence="2 3" key="1">
    <citation type="journal article" date="2016" name="Nat. Commun.">
        <title>Thousands of microbial genomes shed light on interconnected biogeochemical processes in an aquifer system.</title>
        <authorList>
            <person name="Anantharaman K."/>
            <person name="Brown C.T."/>
            <person name="Hug L.A."/>
            <person name="Sharon I."/>
            <person name="Castelle C.J."/>
            <person name="Probst A.J."/>
            <person name="Thomas B.C."/>
            <person name="Singh A."/>
            <person name="Wilkins M.J."/>
            <person name="Karaoz U."/>
            <person name="Brodie E.L."/>
            <person name="Williams K.H."/>
            <person name="Hubbard S.S."/>
            <person name="Banfield J.F."/>
        </authorList>
    </citation>
    <scope>NUCLEOTIDE SEQUENCE [LARGE SCALE GENOMIC DNA]</scope>
</reference>
<dbReference type="Proteomes" id="UP000177701">
    <property type="component" value="Unassembled WGS sequence"/>
</dbReference>
<dbReference type="Gene3D" id="2.60.120.10">
    <property type="entry name" value="Jelly Rolls"/>
    <property type="match status" value="1"/>
</dbReference>
<evidence type="ECO:0000259" key="1">
    <source>
        <dbReference type="Pfam" id="PF07883"/>
    </source>
</evidence>
<organism evidence="2 3">
    <name type="scientific">Candidatus Sediminicultor quintus</name>
    <dbReference type="NCBI Taxonomy" id="1797291"/>
    <lineage>
        <taxon>Bacteria</taxon>
        <taxon>Pseudomonadati</taxon>
        <taxon>Atribacterota</taxon>
        <taxon>Candidatus Phoenicimicrobiia</taxon>
        <taxon>Candidatus Pheonicimicrobiales</taxon>
        <taxon>Candidatus Phoenicimicrobiaceae</taxon>
        <taxon>Candidatus Sediminicultor</taxon>
    </lineage>
</organism>
<dbReference type="SUPFAM" id="SSF51182">
    <property type="entry name" value="RmlC-like cupins"/>
    <property type="match status" value="1"/>
</dbReference>
<dbReference type="EMBL" id="MEYH01000067">
    <property type="protein sequence ID" value="OGD15127.1"/>
    <property type="molecule type" value="Genomic_DNA"/>
</dbReference>
<gene>
    <name evidence="2" type="ORF">A2V47_00420</name>
</gene>
<dbReference type="AlphaFoldDB" id="A0A1F5AB81"/>
<feature type="domain" description="Cupin type-2" evidence="1">
    <location>
        <begin position="35"/>
        <end position="89"/>
    </location>
</feature>
<accession>A0A1F5AB81</accession>
<evidence type="ECO:0000313" key="2">
    <source>
        <dbReference type="EMBL" id="OGD15127.1"/>
    </source>
</evidence>
<sequence length="113" mass="12748">MEKANFFKVNELKAKKVLEDSTLRVVTNKNTMVSFFEFGPNTTIMPKHKHPHEQTGVVVTGSVKMMVGGETKILKVSEGVVIPPNVEHEATPLEPGTKMIDVFYPIREDYLFK</sequence>
<name>A0A1F5AB81_9BACT</name>
<dbReference type="InterPro" id="IPR013096">
    <property type="entry name" value="Cupin_2"/>
</dbReference>
<dbReference type="PANTHER" id="PTHR40112">
    <property type="entry name" value="H2HPP ISOMERASE"/>
    <property type="match status" value="1"/>
</dbReference>
<evidence type="ECO:0000313" key="3">
    <source>
        <dbReference type="Proteomes" id="UP000177701"/>
    </source>
</evidence>
<dbReference type="InterPro" id="IPR011051">
    <property type="entry name" value="RmlC_Cupin_sf"/>
</dbReference>
<dbReference type="CDD" id="cd02238">
    <property type="entry name" value="cupin_KdgF"/>
    <property type="match status" value="1"/>
</dbReference>